<dbReference type="InterPro" id="IPR007278">
    <property type="entry name" value="DUF397"/>
</dbReference>
<reference evidence="2" key="1">
    <citation type="submission" date="2021-01" db="EMBL/GenBank/DDBJ databases">
        <title>Whole genome shotgun sequence of Virgisporangium aurantiacum NBRC 16421.</title>
        <authorList>
            <person name="Komaki H."/>
            <person name="Tamura T."/>
        </authorList>
    </citation>
    <scope>NUCLEOTIDE SEQUENCE</scope>
    <source>
        <strain evidence="2">NBRC 16421</strain>
    </source>
</reference>
<accession>A0A8J3ZDT5</accession>
<gene>
    <name evidence="2" type="ORF">Vau01_075010</name>
</gene>
<dbReference type="EMBL" id="BOPG01000049">
    <property type="protein sequence ID" value="GIJ59985.1"/>
    <property type="molecule type" value="Genomic_DNA"/>
</dbReference>
<evidence type="ECO:0000313" key="2">
    <source>
        <dbReference type="EMBL" id="GIJ59985.1"/>
    </source>
</evidence>
<protein>
    <recommendedName>
        <fullName evidence="1">DUF397 domain-containing protein</fullName>
    </recommendedName>
</protein>
<proteinExistence type="predicted"/>
<dbReference type="AlphaFoldDB" id="A0A8J3ZDT5"/>
<feature type="domain" description="DUF397" evidence="1">
    <location>
        <begin position="2"/>
        <end position="37"/>
    </location>
</feature>
<comment type="caution">
    <text evidence="2">The sequence shown here is derived from an EMBL/GenBank/DDBJ whole genome shotgun (WGS) entry which is preliminary data.</text>
</comment>
<evidence type="ECO:0000313" key="3">
    <source>
        <dbReference type="Proteomes" id="UP000612585"/>
    </source>
</evidence>
<name>A0A8J3ZDT5_9ACTN</name>
<keyword evidence="3" id="KW-1185">Reference proteome</keyword>
<sequence>MEMASTAESVLVRDSKVRDSAILSFEPSAWNAFVTAAVAGEFVSL</sequence>
<evidence type="ECO:0000259" key="1">
    <source>
        <dbReference type="Pfam" id="PF04149"/>
    </source>
</evidence>
<dbReference type="Pfam" id="PF04149">
    <property type="entry name" value="DUF397"/>
    <property type="match status" value="1"/>
</dbReference>
<dbReference type="Proteomes" id="UP000612585">
    <property type="component" value="Unassembled WGS sequence"/>
</dbReference>
<organism evidence="2 3">
    <name type="scientific">Virgisporangium aurantiacum</name>
    <dbReference type="NCBI Taxonomy" id="175570"/>
    <lineage>
        <taxon>Bacteria</taxon>
        <taxon>Bacillati</taxon>
        <taxon>Actinomycetota</taxon>
        <taxon>Actinomycetes</taxon>
        <taxon>Micromonosporales</taxon>
        <taxon>Micromonosporaceae</taxon>
        <taxon>Virgisporangium</taxon>
    </lineage>
</organism>